<name>Q14VX3_9VIRU</name>
<dbReference type="GeneID" id="5179512"/>
<keyword evidence="2" id="KW-1185">Reference proteome</keyword>
<organism evidence="1 2">
    <name type="scientific">Ranid herpesvirus 2</name>
    <dbReference type="NCBI Taxonomy" id="389214"/>
    <lineage>
        <taxon>Viruses</taxon>
        <taxon>Duplodnaviria</taxon>
        <taxon>Heunggongvirae</taxon>
        <taxon>Peploviricota</taxon>
        <taxon>Herviviricetes</taxon>
        <taxon>Herpesvirales</taxon>
        <taxon>Alloherpesviridae</taxon>
        <taxon>Batravirus</taxon>
        <taxon>Batravirus ranidallo2</taxon>
    </lineage>
</organism>
<reference evidence="1 2" key="1">
    <citation type="journal article" date="2006" name="J. Gen. Virol.">
        <title>Genome sequences of two frog herpesviruses.</title>
        <authorList>
            <person name="Davison A.J."/>
            <person name="Cunningham C."/>
            <person name="Sauerbier W."/>
            <person name="McKinnell R.G."/>
        </authorList>
    </citation>
    <scope>NUCLEOTIDE SEQUENCE [LARGE SCALE GENOMIC DNA]</scope>
    <source>
        <strain evidence="1">ATCC VR-568</strain>
    </source>
</reference>
<dbReference type="RefSeq" id="YP_656641.1">
    <property type="nucleotide sequence ID" value="NC_008210.1"/>
</dbReference>
<sequence>MRVLVLAAFLWAATGFNPRVARSADFPLNDQEFARVKELLNRNSVRYKRTDGPPRDVDATFYSVRPPPAYTAAFKKIYTSRSVRSFCLRDYVKGKTRSVEASSCIFGLKKQLFLLRSTRVQNITSEPPCLEVRPVTSWGYIYVNALNQDRIKINMGKKLQMMPCKPR</sequence>
<protein>
    <submittedName>
        <fullName evidence="1">ORF133</fullName>
    </submittedName>
</protein>
<accession>Q14VX3</accession>
<evidence type="ECO:0000313" key="2">
    <source>
        <dbReference type="Proteomes" id="UP000120576"/>
    </source>
</evidence>
<evidence type="ECO:0000313" key="1">
    <source>
        <dbReference type="EMBL" id="ABG25699.1"/>
    </source>
</evidence>
<proteinExistence type="predicted"/>
<dbReference type="Proteomes" id="UP000120576">
    <property type="component" value="Genome"/>
</dbReference>
<dbReference type="EMBL" id="DQ665652">
    <property type="protein sequence ID" value="ABG25699.1"/>
    <property type="molecule type" value="Genomic_DNA"/>
</dbReference>
<dbReference type="KEGG" id="vg:5179512"/>